<name>F4S4H7_MELLP</name>
<evidence type="ECO:0000313" key="1">
    <source>
        <dbReference type="EMBL" id="EGG00412.1"/>
    </source>
</evidence>
<organism evidence="2">
    <name type="scientific">Melampsora larici-populina (strain 98AG31 / pathotype 3-4-7)</name>
    <name type="common">Poplar leaf rust fungus</name>
    <dbReference type="NCBI Taxonomy" id="747676"/>
    <lineage>
        <taxon>Eukaryota</taxon>
        <taxon>Fungi</taxon>
        <taxon>Dikarya</taxon>
        <taxon>Basidiomycota</taxon>
        <taxon>Pucciniomycotina</taxon>
        <taxon>Pucciniomycetes</taxon>
        <taxon>Pucciniales</taxon>
        <taxon>Melampsoraceae</taxon>
        <taxon>Melampsora</taxon>
    </lineage>
</organism>
<dbReference type="VEuPathDB" id="FungiDB:MELLADRAFT_111832"/>
<keyword evidence="2" id="KW-1185">Reference proteome</keyword>
<dbReference type="KEGG" id="mlr:MELLADRAFT_111832"/>
<reference evidence="2" key="1">
    <citation type="journal article" date="2011" name="Proc. Natl. Acad. Sci. U.S.A.">
        <title>Obligate biotrophy features unraveled by the genomic analysis of rust fungi.</title>
        <authorList>
            <person name="Duplessis S."/>
            <person name="Cuomo C.A."/>
            <person name="Lin Y.-C."/>
            <person name="Aerts A."/>
            <person name="Tisserant E."/>
            <person name="Veneault-Fourrey C."/>
            <person name="Joly D.L."/>
            <person name="Hacquard S."/>
            <person name="Amselem J."/>
            <person name="Cantarel B.L."/>
            <person name="Chiu R."/>
            <person name="Coutinho P.M."/>
            <person name="Feau N."/>
            <person name="Field M."/>
            <person name="Frey P."/>
            <person name="Gelhaye E."/>
            <person name="Goldberg J."/>
            <person name="Grabherr M.G."/>
            <person name="Kodira C.D."/>
            <person name="Kohler A."/>
            <person name="Kuees U."/>
            <person name="Lindquist E.A."/>
            <person name="Lucas S.M."/>
            <person name="Mago R."/>
            <person name="Mauceli E."/>
            <person name="Morin E."/>
            <person name="Murat C."/>
            <person name="Pangilinan J.L."/>
            <person name="Park R."/>
            <person name="Pearson M."/>
            <person name="Quesneville H."/>
            <person name="Rouhier N."/>
            <person name="Sakthikumar S."/>
            <person name="Salamov A.A."/>
            <person name="Schmutz J."/>
            <person name="Selles B."/>
            <person name="Shapiro H."/>
            <person name="Tanguay P."/>
            <person name="Tuskan G.A."/>
            <person name="Henrissat B."/>
            <person name="Van de Peer Y."/>
            <person name="Rouze P."/>
            <person name="Ellis J.G."/>
            <person name="Dodds P.N."/>
            <person name="Schein J.E."/>
            <person name="Zhong S."/>
            <person name="Hamelin R.C."/>
            <person name="Grigoriev I.V."/>
            <person name="Szabo L.J."/>
            <person name="Martin F."/>
        </authorList>
    </citation>
    <scope>NUCLEOTIDE SEQUENCE [LARGE SCALE GENOMIC DNA]</scope>
    <source>
        <strain evidence="2">98AG31 / pathotype 3-4-7</strain>
    </source>
</reference>
<dbReference type="InParanoid" id="F4S4H7"/>
<gene>
    <name evidence="1" type="ORF">MELLADRAFT_111832</name>
</gene>
<protein>
    <submittedName>
        <fullName evidence="1">Uncharacterized protein</fullName>
    </submittedName>
</protein>
<accession>F4S4H7</accession>
<dbReference type="Proteomes" id="UP000001072">
    <property type="component" value="Unassembled WGS sequence"/>
</dbReference>
<sequence>MRLMALVQRVTSQQVWRNEKHMNHYWQMGIEFSESKSAETTNKDAGAGSLNRDRALLGHSSRLFCAVKQCRGWGLVSYIRRPGTVKRLRKPLYEVRQFLMIPPAPQAHSTTSSARGLRTFMSLYASLEFTNQELTVCATRHGGKFSDSRAAEAEKEICHVAWWALGLHLPGCPQIPASLIIGIVKQGDAYTGSFRLSS</sequence>
<dbReference type="GeneID" id="18924506"/>
<dbReference type="EMBL" id="GL883147">
    <property type="protein sequence ID" value="EGG00412.1"/>
    <property type="molecule type" value="Genomic_DNA"/>
</dbReference>
<evidence type="ECO:0000313" key="2">
    <source>
        <dbReference type="Proteomes" id="UP000001072"/>
    </source>
</evidence>
<dbReference type="RefSeq" id="XP_007416258.1">
    <property type="nucleotide sequence ID" value="XM_007416196.1"/>
</dbReference>
<dbReference type="HOGENOM" id="CLU_1378412_0_0_1"/>
<dbReference type="AlphaFoldDB" id="F4S4H7"/>
<proteinExistence type="predicted"/>